<name>A0ABZ1MYF1_STREF</name>
<gene>
    <name evidence="2" type="ORF">OHU35_02685</name>
</gene>
<keyword evidence="3" id="KW-1185">Reference proteome</keyword>
<organism evidence="2 3">
    <name type="scientific">Streptomyces purpurascens</name>
    <dbReference type="NCBI Taxonomy" id="1924"/>
    <lineage>
        <taxon>Bacteria</taxon>
        <taxon>Bacillati</taxon>
        <taxon>Actinomycetota</taxon>
        <taxon>Actinomycetes</taxon>
        <taxon>Kitasatosporales</taxon>
        <taxon>Streptomycetaceae</taxon>
        <taxon>Streptomyces</taxon>
    </lineage>
</organism>
<feature type="region of interest" description="Disordered" evidence="1">
    <location>
        <begin position="1"/>
        <end position="21"/>
    </location>
</feature>
<dbReference type="Pfam" id="PF05402">
    <property type="entry name" value="PqqD"/>
    <property type="match status" value="1"/>
</dbReference>
<sequence length="107" mass="11772">MEHHDARHDAQEKDVAPLRPDVTACATGDGMVLLDERTGRYWQLNSTGALAVTALLDGAAPGQVADRLAATRPVPRERARRRRHTGPADIRARFRWLPIGSALELTL</sequence>
<dbReference type="EMBL" id="CP108341">
    <property type="protein sequence ID" value="WTW32198.1"/>
    <property type="molecule type" value="Genomic_DNA"/>
</dbReference>
<evidence type="ECO:0000256" key="1">
    <source>
        <dbReference type="SAM" id="MobiDB-lite"/>
    </source>
</evidence>
<reference evidence="2 3" key="1">
    <citation type="submission" date="2022-10" db="EMBL/GenBank/DDBJ databases">
        <title>The complete genomes of actinobacterial strains from the NBC collection.</title>
        <authorList>
            <person name="Joergensen T.S."/>
            <person name="Alvarez Arevalo M."/>
            <person name="Sterndorff E.B."/>
            <person name="Faurdal D."/>
            <person name="Vuksanovic O."/>
            <person name="Mourched A.-S."/>
            <person name="Charusanti P."/>
            <person name="Shaw S."/>
            <person name="Blin K."/>
            <person name="Weber T."/>
        </authorList>
    </citation>
    <scope>NUCLEOTIDE SEQUENCE [LARGE SCALE GENOMIC DNA]</scope>
    <source>
        <strain evidence="2 3">NBC_00017</strain>
    </source>
</reference>
<dbReference type="InterPro" id="IPR008792">
    <property type="entry name" value="PQQD"/>
</dbReference>
<evidence type="ECO:0000313" key="2">
    <source>
        <dbReference type="EMBL" id="WTW32198.1"/>
    </source>
</evidence>
<feature type="compositionally biased region" description="Basic and acidic residues" evidence="1">
    <location>
        <begin position="1"/>
        <end position="16"/>
    </location>
</feature>
<proteinExistence type="predicted"/>
<protein>
    <submittedName>
        <fullName evidence="2">Lasso peptide biosynthesis PqqD family chaperone</fullName>
    </submittedName>
</protein>
<accession>A0ABZ1MYF1</accession>
<dbReference type="Proteomes" id="UP001621512">
    <property type="component" value="Chromosome"/>
</dbReference>
<evidence type="ECO:0000313" key="3">
    <source>
        <dbReference type="Proteomes" id="UP001621512"/>
    </source>
</evidence>
<dbReference type="NCBIfam" id="NF033530">
    <property type="entry name" value="lasso_PqqD_Strm"/>
    <property type="match status" value="1"/>
</dbReference>